<keyword evidence="3" id="KW-0406">Ion transport</keyword>
<dbReference type="Pfam" id="PF01545">
    <property type="entry name" value="Cation_efflux"/>
    <property type="match status" value="2"/>
</dbReference>
<dbReference type="Gene3D" id="1.20.1510.10">
    <property type="entry name" value="Cation efflux protein transmembrane domain"/>
    <property type="match status" value="1"/>
</dbReference>
<feature type="transmembrane region" description="Helical" evidence="6">
    <location>
        <begin position="176"/>
        <end position="199"/>
    </location>
</feature>
<protein>
    <submittedName>
        <fullName evidence="8">Co/Zn/Cd efflux system component</fullName>
    </submittedName>
</protein>
<keyword evidence="9" id="KW-1185">Reference proteome</keyword>
<comment type="caution">
    <text evidence="8">The sequence shown here is derived from an EMBL/GenBank/DDBJ whole genome shotgun (WGS) entry which is preliminary data.</text>
</comment>
<dbReference type="InterPro" id="IPR036163">
    <property type="entry name" value="HMA_dom_sf"/>
</dbReference>
<keyword evidence="2 6" id="KW-0812">Transmembrane</keyword>
<dbReference type="Pfam" id="PF00403">
    <property type="entry name" value="HMA"/>
    <property type="match status" value="1"/>
</dbReference>
<dbReference type="SUPFAM" id="SSF161111">
    <property type="entry name" value="Cation efflux protein transmembrane domain-like"/>
    <property type="match status" value="1"/>
</dbReference>
<keyword evidence="3" id="KW-0864">Zinc transport</keyword>
<keyword evidence="4 6" id="KW-1133">Transmembrane helix</keyword>
<evidence type="ECO:0000313" key="9">
    <source>
        <dbReference type="Proteomes" id="UP000563524"/>
    </source>
</evidence>
<evidence type="ECO:0000259" key="7">
    <source>
        <dbReference type="PROSITE" id="PS50846"/>
    </source>
</evidence>
<dbReference type="GO" id="GO:0005385">
    <property type="term" value="F:zinc ion transmembrane transporter activity"/>
    <property type="evidence" value="ECO:0007669"/>
    <property type="project" value="TreeGrafter"/>
</dbReference>
<proteinExistence type="predicted"/>
<dbReference type="GO" id="GO:0046872">
    <property type="term" value="F:metal ion binding"/>
    <property type="evidence" value="ECO:0007669"/>
    <property type="project" value="InterPro"/>
</dbReference>
<accession>A0A840I7I2</accession>
<sequence length="263" mass="27871">MPNRTIFTVPGMDCPSEEQAIRMRLADVQSVQDLRFDLDARQVQVWHEGEVAPVAEAMRTLGMGAKQAGETEADTPLPEAEDARQRGPLAIALAINAAFFVGELAAGLIADSMGLVADSLDMLADALVYALSLAAVGGTALRKKRLARSSGYLQLGLALFGLIEVVRRFVTGDELPGVTVMIVVATLALIGNVVTLLVLRKAGRGEAHVEASWIFTSNDIKVNGLVIASALIVWATGAAWPDLLAGAFIFIVVANGARRILKL</sequence>
<dbReference type="RefSeq" id="WP_031556218.1">
    <property type="nucleotide sequence ID" value="NZ_JACHOB010000007.1"/>
</dbReference>
<dbReference type="PROSITE" id="PS50846">
    <property type="entry name" value="HMA_2"/>
    <property type="match status" value="1"/>
</dbReference>
<evidence type="ECO:0000256" key="3">
    <source>
        <dbReference type="ARBA" id="ARBA00022906"/>
    </source>
</evidence>
<evidence type="ECO:0000256" key="6">
    <source>
        <dbReference type="SAM" id="Phobius"/>
    </source>
</evidence>
<gene>
    <name evidence="8" type="ORF">GGQ59_002763</name>
</gene>
<keyword evidence="5 6" id="KW-0472">Membrane</keyword>
<dbReference type="InterPro" id="IPR027469">
    <property type="entry name" value="Cation_efflux_TMD_sf"/>
</dbReference>
<reference evidence="8 9" key="1">
    <citation type="submission" date="2020-08" db="EMBL/GenBank/DDBJ databases">
        <title>Genomic Encyclopedia of Type Strains, Phase IV (KMG-IV): sequencing the most valuable type-strain genomes for metagenomic binning, comparative biology and taxonomic classification.</title>
        <authorList>
            <person name="Goeker M."/>
        </authorList>
    </citation>
    <scope>NUCLEOTIDE SEQUENCE [LARGE SCALE GENOMIC DNA]</scope>
    <source>
        <strain evidence="8 9">DSM 102850</strain>
    </source>
</reference>
<feature type="domain" description="HMA" evidence="7">
    <location>
        <begin position="3"/>
        <end position="66"/>
    </location>
</feature>
<dbReference type="GO" id="GO:0005886">
    <property type="term" value="C:plasma membrane"/>
    <property type="evidence" value="ECO:0007669"/>
    <property type="project" value="TreeGrafter"/>
</dbReference>
<evidence type="ECO:0000313" key="8">
    <source>
        <dbReference type="EMBL" id="MBB4660213.1"/>
    </source>
</evidence>
<organism evidence="8 9">
    <name type="scientific">Parvularcula dongshanensis</name>
    <dbReference type="NCBI Taxonomy" id="1173995"/>
    <lineage>
        <taxon>Bacteria</taxon>
        <taxon>Pseudomonadati</taxon>
        <taxon>Pseudomonadota</taxon>
        <taxon>Alphaproteobacteria</taxon>
        <taxon>Parvularculales</taxon>
        <taxon>Parvularculaceae</taxon>
        <taxon>Parvularcula</taxon>
    </lineage>
</organism>
<dbReference type="Proteomes" id="UP000563524">
    <property type="component" value="Unassembled WGS sequence"/>
</dbReference>
<name>A0A840I7I2_9PROT</name>
<evidence type="ECO:0000256" key="4">
    <source>
        <dbReference type="ARBA" id="ARBA00022989"/>
    </source>
</evidence>
<evidence type="ECO:0000256" key="1">
    <source>
        <dbReference type="ARBA" id="ARBA00004141"/>
    </source>
</evidence>
<dbReference type="EMBL" id="JACHOB010000007">
    <property type="protein sequence ID" value="MBB4660213.1"/>
    <property type="molecule type" value="Genomic_DNA"/>
</dbReference>
<dbReference type="Gene3D" id="3.30.70.100">
    <property type="match status" value="1"/>
</dbReference>
<dbReference type="CDD" id="cd00371">
    <property type="entry name" value="HMA"/>
    <property type="match status" value="1"/>
</dbReference>
<dbReference type="InterPro" id="IPR058533">
    <property type="entry name" value="Cation_efflux_TM"/>
</dbReference>
<dbReference type="InterPro" id="IPR050681">
    <property type="entry name" value="CDF/SLC30A"/>
</dbReference>
<dbReference type="AlphaFoldDB" id="A0A840I7I2"/>
<dbReference type="PANTHER" id="PTHR11562:SF17">
    <property type="entry name" value="RE54080P-RELATED"/>
    <property type="match status" value="1"/>
</dbReference>
<comment type="subcellular location">
    <subcellularLocation>
        <location evidence="1">Membrane</location>
        <topology evidence="1">Multi-pass membrane protein</topology>
    </subcellularLocation>
</comment>
<keyword evidence="3" id="KW-0862">Zinc</keyword>
<dbReference type="InterPro" id="IPR006121">
    <property type="entry name" value="HMA_dom"/>
</dbReference>
<feature type="transmembrane region" description="Helical" evidence="6">
    <location>
        <begin position="122"/>
        <end position="140"/>
    </location>
</feature>
<evidence type="ECO:0000256" key="2">
    <source>
        <dbReference type="ARBA" id="ARBA00022692"/>
    </source>
</evidence>
<dbReference type="PANTHER" id="PTHR11562">
    <property type="entry name" value="CATION EFFLUX PROTEIN/ ZINC TRANSPORTER"/>
    <property type="match status" value="1"/>
</dbReference>
<feature type="transmembrane region" description="Helical" evidence="6">
    <location>
        <begin position="89"/>
        <end position="110"/>
    </location>
</feature>
<dbReference type="SUPFAM" id="SSF55008">
    <property type="entry name" value="HMA, heavy metal-associated domain"/>
    <property type="match status" value="1"/>
</dbReference>
<keyword evidence="3" id="KW-0813">Transport</keyword>
<evidence type="ECO:0000256" key="5">
    <source>
        <dbReference type="ARBA" id="ARBA00023136"/>
    </source>
</evidence>